<reference evidence="3" key="1">
    <citation type="submission" date="2019-08" db="EMBL/GenBank/DDBJ databases">
        <authorList>
            <person name="Kucharzyk K."/>
            <person name="Murdoch R.W."/>
            <person name="Higgins S."/>
            <person name="Loffler F."/>
        </authorList>
    </citation>
    <scope>NUCLEOTIDE SEQUENCE</scope>
</reference>
<dbReference type="InterPro" id="IPR001977">
    <property type="entry name" value="Depp_CoAkinase"/>
</dbReference>
<dbReference type="SUPFAM" id="SSF52540">
    <property type="entry name" value="P-loop containing nucleoside triphosphate hydrolases"/>
    <property type="match status" value="1"/>
</dbReference>
<keyword evidence="1" id="KW-0547">Nucleotide-binding</keyword>
<dbReference type="InterPro" id="IPR027417">
    <property type="entry name" value="P-loop_NTPase"/>
</dbReference>
<keyword evidence="3" id="KW-0418">Kinase</keyword>
<evidence type="ECO:0000256" key="1">
    <source>
        <dbReference type="ARBA" id="ARBA00022741"/>
    </source>
</evidence>
<evidence type="ECO:0000256" key="2">
    <source>
        <dbReference type="ARBA" id="ARBA00022840"/>
    </source>
</evidence>
<dbReference type="Gene3D" id="3.40.50.300">
    <property type="entry name" value="P-loop containing nucleotide triphosphate hydrolases"/>
    <property type="match status" value="1"/>
</dbReference>
<gene>
    <name evidence="3" type="primary">coaE_55</name>
    <name evidence="3" type="ORF">SDC9_194777</name>
</gene>
<name>A0A645I8E6_9ZZZZ</name>
<organism evidence="3">
    <name type="scientific">bioreactor metagenome</name>
    <dbReference type="NCBI Taxonomy" id="1076179"/>
    <lineage>
        <taxon>unclassified sequences</taxon>
        <taxon>metagenomes</taxon>
        <taxon>ecological metagenomes</taxon>
    </lineage>
</organism>
<keyword evidence="2" id="KW-0067">ATP-binding</keyword>
<dbReference type="GO" id="GO:0015937">
    <property type="term" value="P:coenzyme A biosynthetic process"/>
    <property type="evidence" value="ECO:0007669"/>
    <property type="project" value="InterPro"/>
</dbReference>
<dbReference type="EC" id="2.7.1.24" evidence="3"/>
<dbReference type="EMBL" id="VSSQ01108479">
    <property type="protein sequence ID" value="MPN47176.1"/>
    <property type="molecule type" value="Genomic_DNA"/>
</dbReference>
<dbReference type="GO" id="GO:0004140">
    <property type="term" value="F:dephospho-CoA kinase activity"/>
    <property type="evidence" value="ECO:0007669"/>
    <property type="project" value="UniProtKB-EC"/>
</dbReference>
<comment type="caution">
    <text evidence="3">The sequence shown here is derived from an EMBL/GenBank/DDBJ whole genome shotgun (WGS) entry which is preliminary data.</text>
</comment>
<dbReference type="Pfam" id="PF01121">
    <property type="entry name" value="CoaE"/>
    <property type="match status" value="1"/>
</dbReference>
<evidence type="ECO:0000313" key="3">
    <source>
        <dbReference type="EMBL" id="MPN47176.1"/>
    </source>
</evidence>
<dbReference type="GO" id="GO:0005524">
    <property type="term" value="F:ATP binding"/>
    <property type="evidence" value="ECO:0007669"/>
    <property type="project" value="UniProtKB-KW"/>
</dbReference>
<protein>
    <submittedName>
        <fullName evidence="3">Dephospho-CoA kinase</fullName>
        <ecNumber evidence="3">2.7.1.24</ecNumber>
    </submittedName>
</protein>
<dbReference type="AlphaFoldDB" id="A0A645I8E6"/>
<accession>A0A645I8E6</accession>
<proteinExistence type="predicted"/>
<keyword evidence="3" id="KW-0808">Transferase</keyword>
<dbReference type="PROSITE" id="PS51219">
    <property type="entry name" value="DPCK"/>
    <property type="match status" value="1"/>
</dbReference>
<sequence>MNDIIIVMVDKNLQLKRVMERDSLNLQEAISRIDNQMPQEEKLKYADFVINNNDTKDNAKKQLDEILILLNNFRGKDGKKKESCNVNHTNHIIANGD</sequence>